<evidence type="ECO:0000313" key="11">
    <source>
        <dbReference type="Proteomes" id="UP000316759"/>
    </source>
</evidence>
<dbReference type="STRING" id="46835.A0A504YI54"/>
<proteinExistence type="predicted"/>
<evidence type="ECO:0000259" key="9">
    <source>
        <dbReference type="PROSITE" id="PS50862"/>
    </source>
</evidence>
<dbReference type="GO" id="GO:0006433">
    <property type="term" value="P:prolyl-tRNA aminoacylation"/>
    <property type="evidence" value="ECO:0007669"/>
    <property type="project" value="InterPro"/>
</dbReference>
<dbReference type="InterPro" id="IPR006195">
    <property type="entry name" value="aa-tRNA-synth_II"/>
</dbReference>
<dbReference type="InterPro" id="IPR002314">
    <property type="entry name" value="aa-tRNA-synt_IIb"/>
</dbReference>
<feature type="domain" description="Aminoacyl-transfer RNA synthetases class-II family profile" evidence="9">
    <location>
        <begin position="111"/>
        <end position="317"/>
    </location>
</feature>
<dbReference type="Pfam" id="PF00587">
    <property type="entry name" value="tRNA-synt_2b"/>
    <property type="match status" value="1"/>
</dbReference>
<evidence type="ECO:0000256" key="8">
    <source>
        <dbReference type="ARBA" id="ARBA00047671"/>
    </source>
</evidence>
<reference evidence="10 11" key="1">
    <citation type="submission" date="2019-04" db="EMBL/GenBank/DDBJ databases">
        <title>Annotation for the trematode Fasciola gigantica.</title>
        <authorList>
            <person name="Choi Y.-J."/>
        </authorList>
    </citation>
    <scope>NUCLEOTIDE SEQUENCE [LARGE SCALE GENOMIC DNA]</scope>
    <source>
        <strain evidence="10">Uganda_cow_1</strain>
    </source>
</reference>
<accession>A0A504YI54</accession>
<sequence>QCLYVCIGFPVSQICELILTCLESCRIFGFYLACLLSSNSLYEKIISNPDRFAAMSAYSFYSRCMKQATPIFPTANDQSLSQRLLLYSGFISASSPGIFALWPNFVRALDKLSALVNRKMTYLGAQRVILPALGSRSIWETSGKWKTNESQLFLLKDRCGKEFCLQPTHEEEITTIVRNLGLSYRQLPLLVYQISNKFRDEMRPRYGLIRCREFVMKDLYSFDETYEDALVTYNNVCKIYSELFGELKLPYYREQQTSAEMYSRKQWFRVHTKLSSQVRHHNLDPSKRSSVLHTEAFTSRNPTLQDSTLSSSYSVKQ</sequence>
<dbReference type="PROSITE" id="PS50862">
    <property type="entry name" value="AA_TRNA_LIGASE_II"/>
    <property type="match status" value="1"/>
</dbReference>
<keyword evidence="3" id="KW-0547">Nucleotide-binding</keyword>
<comment type="catalytic activity">
    <reaction evidence="8">
        <text>tRNA(Pro) + L-proline + ATP = L-prolyl-tRNA(Pro) + AMP + diphosphate</text>
        <dbReference type="Rhea" id="RHEA:14305"/>
        <dbReference type="Rhea" id="RHEA-COMP:9700"/>
        <dbReference type="Rhea" id="RHEA-COMP:9702"/>
        <dbReference type="ChEBI" id="CHEBI:30616"/>
        <dbReference type="ChEBI" id="CHEBI:33019"/>
        <dbReference type="ChEBI" id="CHEBI:60039"/>
        <dbReference type="ChEBI" id="CHEBI:78442"/>
        <dbReference type="ChEBI" id="CHEBI:78532"/>
        <dbReference type="ChEBI" id="CHEBI:456215"/>
        <dbReference type="EC" id="6.1.1.15"/>
    </reaction>
</comment>
<evidence type="ECO:0000256" key="6">
    <source>
        <dbReference type="ARBA" id="ARBA00023146"/>
    </source>
</evidence>
<gene>
    <name evidence="10" type="ORF">FGIG_12324</name>
</gene>
<evidence type="ECO:0000313" key="10">
    <source>
        <dbReference type="EMBL" id="TPP57590.1"/>
    </source>
</evidence>
<dbReference type="EMBL" id="SUNJ01012997">
    <property type="protein sequence ID" value="TPP57590.1"/>
    <property type="molecule type" value="Genomic_DNA"/>
</dbReference>
<evidence type="ECO:0000256" key="5">
    <source>
        <dbReference type="ARBA" id="ARBA00022917"/>
    </source>
</evidence>
<dbReference type="Gene3D" id="3.30.930.10">
    <property type="entry name" value="Bira Bifunctional Protein, Domain 2"/>
    <property type="match status" value="1"/>
</dbReference>
<evidence type="ECO:0000256" key="4">
    <source>
        <dbReference type="ARBA" id="ARBA00022840"/>
    </source>
</evidence>
<protein>
    <recommendedName>
        <fullName evidence="1">proline--tRNA ligase</fullName>
        <ecNumber evidence="1">6.1.1.15</ecNumber>
    </recommendedName>
    <alternativeName>
        <fullName evidence="7">Prolyl-tRNA synthetase</fullName>
    </alternativeName>
</protein>
<dbReference type="InterPro" id="IPR050062">
    <property type="entry name" value="Pro-tRNA_synthetase"/>
</dbReference>
<feature type="non-terminal residue" evidence="10">
    <location>
        <position position="1"/>
    </location>
</feature>
<evidence type="ECO:0000256" key="2">
    <source>
        <dbReference type="ARBA" id="ARBA00022598"/>
    </source>
</evidence>
<evidence type="ECO:0000256" key="7">
    <source>
        <dbReference type="ARBA" id="ARBA00029731"/>
    </source>
</evidence>
<dbReference type="GO" id="GO:0005524">
    <property type="term" value="F:ATP binding"/>
    <property type="evidence" value="ECO:0007669"/>
    <property type="project" value="UniProtKB-KW"/>
</dbReference>
<keyword evidence="4" id="KW-0067">ATP-binding</keyword>
<dbReference type="GO" id="GO:0004827">
    <property type="term" value="F:proline-tRNA ligase activity"/>
    <property type="evidence" value="ECO:0007669"/>
    <property type="project" value="UniProtKB-EC"/>
</dbReference>
<dbReference type="GO" id="GO:0005739">
    <property type="term" value="C:mitochondrion"/>
    <property type="evidence" value="ECO:0007669"/>
    <property type="project" value="TreeGrafter"/>
</dbReference>
<evidence type="ECO:0000256" key="3">
    <source>
        <dbReference type="ARBA" id="ARBA00022741"/>
    </source>
</evidence>
<dbReference type="InterPro" id="IPR002316">
    <property type="entry name" value="Pro-tRNA-ligase_IIa"/>
</dbReference>
<dbReference type="OrthoDB" id="10267474at2759"/>
<organism evidence="10 11">
    <name type="scientific">Fasciola gigantica</name>
    <name type="common">Giant liver fluke</name>
    <dbReference type="NCBI Taxonomy" id="46835"/>
    <lineage>
        <taxon>Eukaryota</taxon>
        <taxon>Metazoa</taxon>
        <taxon>Spiralia</taxon>
        <taxon>Lophotrochozoa</taxon>
        <taxon>Platyhelminthes</taxon>
        <taxon>Trematoda</taxon>
        <taxon>Digenea</taxon>
        <taxon>Plagiorchiida</taxon>
        <taxon>Echinostomata</taxon>
        <taxon>Echinostomatoidea</taxon>
        <taxon>Fasciolidae</taxon>
        <taxon>Fasciola</taxon>
    </lineage>
</organism>
<dbReference type="SUPFAM" id="SSF55681">
    <property type="entry name" value="Class II aaRS and biotin synthetases"/>
    <property type="match status" value="1"/>
</dbReference>
<comment type="caution">
    <text evidence="10">The sequence shown here is derived from an EMBL/GenBank/DDBJ whole genome shotgun (WGS) entry which is preliminary data.</text>
</comment>
<keyword evidence="6 10" id="KW-0030">Aminoacyl-tRNA synthetase</keyword>
<evidence type="ECO:0000256" key="1">
    <source>
        <dbReference type="ARBA" id="ARBA00012831"/>
    </source>
</evidence>
<dbReference type="InterPro" id="IPR045864">
    <property type="entry name" value="aa-tRNA-synth_II/BPL/LPL"/>
</dbReference>
<keyword evidence="2" id="KW-0436">Ligase</keyword>
<dbReference type="PANTHER" id="PTHR42753:SF10">
    <property type="entry name" value="PROLINE--TRNA LIGASE, MITOCHONDRIAL-RELATED"/>
    <property type="match status" value="1"/>
</dbReference>
<dbReference type="PRINTS" id="PR01046">
    <property type="entry name" value="TRNASYNTHPRO"/>
</dbReference>
<name>A0A504YI54_FASGI</name>
<keyword evidence="11" id="KW-1185">Reference proteome</keyword>
<dbReference type="AlphaFoldDB" id="A0A504YI54"/>
<keyword evidence="5" id="KW-0648">Protein biosynthesis</keyword>
<dbReference type="PANTHER" id="PTHR42753">
    <property type="entry name" value="MITOCHONDRIAL RIBOSOME PROTEIN L39/PROLYL-TRNA LIGASE FAMILY MEMBER"/>
    <property type="match status" value="1"/>
</dbReference>
<dbReference type="EC" id="6.1.1.15" evidence="1"/>
<dbReference type="Proteomes" id="UP000316759">
    <property type="component" value="Unassembled WGS sequence"/>
</dbReference>